<sequence>MAHTVIKPQKMAAIAATNLEKQLTLPKLFAHKGIDEFRGSDDDTVNITVPGIVETARSYGWRNDRSTEILFDEYAERKVAVKFGGDVYSAVKLIDEQVEMDGLTPGGKLAVAQTDAIARRLNREAANYLQASVPWSVTVGISAENSDSLRNGLIEIDRVASALNFGQAQRPQLLVGAGIYAALLRDKLISSASEAGERRAVAALERATVGTLFNMDIVKTPELATDEAYLITSNAVAIATAAPVVPASIEFGATASAGDWAVRWLRQYDVRKFQDQSVFNLYRGFQYVDDPLIYENGTVGGNPTWKASEYNHFVRGLKVKLFTTEALAVSGSSYPDADKTGSTDAIKKERELAKATGLDTRAAYNAV</sequence>
<reference evidence="1 2" key="1">
    <citation type="submission" date="2018-11" db="EMBL/GenBank/DDBJ databases">
        <title>Sequencing the genomes of 1000 actinobacteria strains.</title>
        <authorList>
            <person name="Klenk H.-P."/>
        </authorList>
    </citation>
    <scope>NUCLEOTIDE SEQUENCE [LARGE SCALE GENOMIC DNA]</scope>
    <source>
        <strain evidence="1 2">DSM 13521</strain>
    </source>
</reference>
<dbReference type="EMBL" id="RKHQ01000001">
    <property type="protein sequence ID" value="ROR95511.1"/>
    <property type="molecule type" value="Genomic_DNA"/>
</dbReference>
<comment type="caution">
    <text evidence="1">The sequence shown here is derived from an EMBL/GenBank/DDBJ whole genome shotgun (WGS) entry which is preliminary data.</text>
</comment>
<keyword evidence="2" id="KW-1185">Reference proteome</keyword>
<evidence type="ECO:0000313" key="1">
    <source>
        <dbReference type="EMBL" id="ROR95511.1"/>
    </source>
</evidence>
<protein>
    <recommendedName>
        <fullName evidence="3">Major capsid protein</fullName>
    </recommendedName>
</protein>
<evidence type="ECO:0008006" key="3">
    <source>
        <dbReference type="Google" id="ProtNLM"/>
    </source>
</evidence>
<evidence type="ECO:0000313" key="2">
    <source>
        <dbReference type="Proteomes" id="UP000275356"/>
    </source>
</evidence>
<proteinExistence type="predicted"/>
<organism evidence="1 2">
    <name type="scientific">Salana multivorans</name>
    <dbReference type="NCBI Taxonomy" id="120377"/>
    <lineage>
        <taxon>Bacteria</taxon>
        <taxon>Bacillati</taxon>
        <taxon>Actinomycetota</taxon>
        <taxon>Actinomycetes</taxon>
        <taxon>Micrococcales</taxon>
        <taxon>Beutenbergiaceae</taxon>
        <taxon>Salana</taxon>
    </lineage>
</organism>
<accession>A0A3N2D6V4</accession>
<dbReference type="AlphaFoldDB" id="A0A3N2D6V4"/>
<name>A0A3N2D6V4_9MICO</name>
<gene>
    <name evidence="1" type="ORF">EDD28_0067</name>
</gene>
<dbReference type="Proteomes" id="UP000275356">
    <property type="component" value="Unassembled WGS sequence"/>
</dbReference>